<dbReference type="Proteomes" id="UP000275846">
    <property type="component" value="Unassembled WGS sequence"/>
</dbReference>
<evidence type="ECO:0000313" key="3">
    <source>
        <dbReference type="WBParaSite" id="SSLN_0001110901-mRNA-1"/>
    </source>
</evidence>
<gene>
    <name evidence="1" type="ORF">SSLN_LOCUS10693</name>
</gene>
<protein>
    <submittedName>
        <fullName evidence="3">Secreted protein</fullName>
    </submittedName>
</protein>
<dbReference type="WBParaSite" id="SSLN_0001110901-mRNA-1">
    <property type="protein sequence ID" value="SSLN_0001110901-mRNA-1"/>
    <property type="gene ID" value="SSLN_0001110901"/>
</dbReference>
<reference evidence="3" key="1">
    <citation type="submission" date="2016-06" db="UniProtKB">
        <authorList>
            <consortium name="WormBaseParasite"/>
        </authorList>
    </citation>
    <scope>IDENTIFICATION</scope>
</reference>
<evidence type="ECO:0000313" key="2">
    <source>
        <dbReference type="Proteomes" id="UP000275846"/>
    </source>
</evidence>
<name>A0A183T2J5_SCHSO</name>
<dbReference type="OrthoDB" id="3533395at2759"/>
<reference evidence="1 2" key="2">
    <citation type="submission" date="2018-11" db="EMBL/GenBank/DDBJ databases">
        <authorList>
            <consortium name="Pathogen Informatics"/>
        </authorList>
    </citation>
    <scope>NUCLEOTIDE SEQUENCE [LARGE SCALE GENOMIC DNA]</scope>
    <source>
        <strain evidence="1 2">NST_G2</strain>
    </source>
</reference>
<keyword evidence="2" id="KW-1185">Reference proteome</keyword>
<organism evidence="3">
    <name type="scientific">Schistocephalus solidus</name>
    <name type="common">Tapeworm</name>
    <dbReference type="NCBI Taxonomy" id="70667"/>
    <lineage>
        <taxon>Eukaryota</taxon>
        <taxon>Metazoa</taxon>
        <taxon>Spiralia</taxon>
        <taxon>Lophotrochozoa</taxon>
        <taxon>Platyhelminthes</taxon>
        <taxon>Cestoda</taxon>
        <taxon>Eucestoda</taxon>
        <taxon>Diphyllobothriidea</taxon>
        <taxon>Diphyllobothriidae</taxon>
        <taxon>Schistocephalus</taxon>
    </lineage>
</organism>
<evidence type="ECO:0000313" key="1">
    <source>
        <dbReference type="EMBL" id="VDL97078.1"/>
    </source>
</evidence>
<accession>A0A183T2J5</accession>
<sequence>MCLCVVPAPPFRGAYGGHRQTTTVGLLSHLRIHHTEGGEPNSPPSAGQVPVESELHGYAKILIRLVEDVP</sequence>
<proteinExistence type="predicted"/>
<dbReference type="EMBL" id="UYSU01036030">
    <property type="protein sequence ID" value="VDL97078.1"/>
    <property type="molecule type" value="Genomic_DNA"/>
</dbReference>
<dbReference type="AlphaFoldDB" id="A0A183T2J5"/>